<keyword evidence="1" id="KW-0812">Transmembrane</keyword>
<sequence length="102" mass="11086">MSKILSLISEHSQYLTISIYVIILAVVITFVVNFVAKNLKFAKYLPGLALICIGMFSFLSVMNDLFNPENLSNLAIFVIGSAAGIISLLFALIIGIMQSGKD</sequence>
<reference evidence="2 3" key="1">
    <citation type="submission" date="2016-11" db="EMBL/GenBank/DDBJ databases">
        <authorList>
            <person name="Jaros S."/>
            <person name="Januszkiewicz K."/>
            <person name="Wedrychowicz H."/>
        </authorList>
    </citation>
    <scope>NUCLEOTIDE SEQUENCE [LARGE SCALE GENOMIC DNA]</scope>
    <source>
        <strain evidence="2 3">DSM 21120</strain>
    </source>
</reference>
<keyword evidence="1" id="KW-1133">Transmembrane helix</keyword>
<dbReference type="STRING" id="1120995.SAMN02745245_00206"/>
<evidence type="ECO:0008006" key="4">
    <source>
        <dbReference type="Google" id="ProtNLM"/>
    </source>
</evidence>
<keyword evidence="3" id="KW-1185">Reference proteome</keyword>
<dbReference type="AlphaFoldDB" id="A0A1M5P7B6"/>
<evidence type="ECO:0000313" key="3">
    <source>
        <dbReference type="Proteomes" id="UP000184032"/>
    </source>
</evidence>
<organism evidence="2 3">
    <name type="scientific">Anaerosphaera aminiphila DSM 21120</name>
    <dbReference type="NCBI Taxonomy" id="1120995"/>
    <lineage>
        <taxon>Bacteria</taxon>
        <taxon>Bacillati</taxon>
        <taxon>Bacillota</taxon>
        <taxon>Tissierellia</taxon>
        <taxon>Tissierellales</taxon>
        <taxon>Peptoniphilaceae</taxon>
        <taxon>Anaerosphaera</taxon>
    </lineage>
</organism>
<gene>
    <name evidence="2" type="ORF">SAMN02745245_00206</name>
</gene>
<proteinExistence type="predicted"/>
<protein>
    <recommendedName>
        <fullName evidence="4">YesK-like protein</fullName>
    </recommendedName>
</protein>
<feature type="transmembrane region" description="Helical" evidence="1">
    <location>
        <begin position="44"/>
        <end position="62"/>
    </location>
</feature>
<dbReference type="EMBL" id="FQXI01000001">
    <property type="protein sequence ID" value="SHG97595.1"/>
    <property type="molecule type" value="Genomic_DNA"/>
</dbReference>
<keyword evidence="1" id="KW-0472">Membrane</keyword>
<accession>A0A1M5P7B6</accession>
<evidence type="ECO:0000313" key="2">
    <source>
        <dbReference type="EMBL" id="SHG97595.1"/>
    </source>
</evidence>
<dbReference type="RefSeq" id="WP_073182923.1">
    <property type="nucleotide sequence ID" value="NZ_FQXI01000001.1"/>
</dbReference>
<feature type="transmembrane region" description="Helical" evidence="1">
    <location>
        <begin position="74"/>
        <end position="97"/>
    </location>
</feature>
<feature type="transmembrane region" description="Helical" evidence="1">
    <location>
        <begin position="12"/>
        <end position="32"/>
    </location>
</feature>
<evidence type="ECO:0000256" key="1">
    <source>
        <dbReference type="SAM" id="Phobius"/>
    </source>
</evidence>
<name>A0A1M5P7B6_9FIRM</name>
<dbReference type="Proteomes" id="UP000184032">
    <property type="component" value="Unassembled WGS sequence"/>
</dbReference>
<dbReference type="OrthoDB" id="1698491at2"/>